<keyword evidence="2" id="KW-1185">Reference proteome</keyword>
<dbReference type="AlphaFoldDB" id="W6UQZ5"/>
<dbReference type="CTD" id="36345028"/>
<dbReference type="GeneID" id="36345028"/>
<gene>
    <name evidence="1" type="ORF">EGR_09313</name>
</gene>
<comment type="caution">
    <text evidence="1">The sequence shown here is derived from an EMBL/GenBank/DDBJ whole genome shotgun (WGS) entry which is preliminary data.</text>
</comment>
<dbReference type="RefSeq" id="XP_024347035.1">
    <property type="nucleotide sequence ID" value="XM_024498562.1"/>
</dbReference>
<dbReference type="KEGG" id="egl:EGR_09313"/>
<name>W6UQZ5_ECHGR</name>
<reference evidence="1 2" key="1">
    <citation type="journal article" date="2013" name="Nat. Genet.">
        <title>The genome of the hydatid tapeworm Echinococcus granulosus.</title>
        <authorList>
            <person name="Zheng H."/>
            <person name="Zhang W."/>
            <person name="Zhang L."/>
            <person name="Zhang Z."/>
            <person name="Li J."/>
            <person name="Lu G."/>
            <person name="Zhu Y."/>
            <person name="Wang Y."/>
            <person name="Huang Y."/>
            <person name="Liu J."/>
            <person name="Kang H."/>
            <person name="Chen J."/>
            <person name="Wang L."/>
            <person name="Chen A."/>
            <person name="Yu S."/>
            <person name="Gao Z."/>
            <person name="Jin L."/>
            <person name="Gu W."/>
            <person name="Wang Z."/>
            <person name="Zhao L."/>
            <person name="Shi B."/>
            <person name="Wen H."/>
            <person name="Lin R."/>
            <person name="Jones M.K."/>
            <person name="Brejova B."/>
            <person name="Vinar T."/>
            <person name="Zhao G."/>
            <person name="McManus D.P."/>
            <person name="Chen Z."/>
            <person name="Zhou Y."/>
            <person name="Wang S."/>
        </authorList>
    </citation>
    <scope>NUCLEOTIDE SEQUENCE [LARGE SCALE GENOMIC DNA]</scope>
</reference>
<organism evidence="1 2">
    <name type="scientific">Echinococcus granulosus</name>
    <name type="common">Hydatid tapeworm</name>
    <dbReference type="NCBI Taxonomy" id="6210"/>
    <lineage>
        <taxon>Eukaryota</taxon>
        <taxon>Metazoa</taxon>
        <taxon>Spiralia</taxon>
        <taxon>Lophotrochozoa</taxon>
        <taxon>Platyhelminthes</taxon>
        <taxon>Cestoda</taxon>
        <taxon>Eucestoda</taxon>
        <taxon>Cyclophyllidea</taxon>
        <taxon>Taeniidae</taxon>
        <taxon>Echinococcus</taxon>
        <taxon>Echinococcus granulosus group</taxon>
    </lineage>
</organism>
<evidence type="ECO:0000313" key="1">
    <source>
        <dbReference type="EMBL" id="EUB55839.1"/>
    </source>
</evidence>
<accession>W6UQZ5</accession>
<protein>
    <submittedName>
        <fullName evidence="1">Uncharacterized protein</fullName>
    </submittedName>
</protein>
<evidence type="ECO:0000313" key="2">
    <source>
        <dbReference type="Proteomes" id="UP000019149"/>
    </source>
</evidence>
<dbReference type="Proteomes" id="UP000019149">
    <property type="component" value="Unassembled WGS sequence"/>
</dbReference>
<dbReference type="EMBL" id="APAU02000142">
    <property type="protein sequence ID" value="EUB55839.1"/>
    <property type="molecule type" value="Genomic_DNA"/>
</dbReference>
<proteinExistence type="predicted"/>
<sequence length="178" mass="21041">MRYLSAKSLIPLGKSTGSKIVSYLVTVLEKRECADHTFTSLVSEKLDKSKFCLRYYIFRQEFSEEYPKNVTENQQSFSFLHNVANSRNTCTILPFRLVKQQCSDNLVQSKPCDQFFKLDCNKLCFVIALTQAIEARDQKFLLANFFRILKYPYKSRKQFRLFYIFHFYVLTSVLNKEN</sequence>